<reference evidence="3" key="1">
    <citation type="submission" date="2019-07" db="EMBL/GenBank/DDBJ databases">
        <title>Hyphodiscus hymeniophilus genome sequencing and assembly.</title>
        <authorList>
            <person name="Kramer G."/>
            <person name="Nodwell J."/>
        </authorList>
    </citation>
    <scope>NUCLEOTIDE SEQUENCE</scope>
    <source>
        <strain evidence="3">ATCC 34498</strain>
    </source>
</reference>
<dbReference type="GO" id="GO:0050661">
    <property type="term" value="F:NADP binding"/>
    <property type="evidence" value="ECO:0007669"/>
    <property type="project" value="InterPro"/>
</dbReference>
<feature type="compositionally biased region" description="Polar residues" evidence="1">
    <location>
        <begin position="1"/>
        <end position="10"/>
    </location>
</feature>
<protein>
    <submittedName>
        <fullName evidence="3">NADPH dehydrogenase afvA</fullName>
    </submittedName>
</protein>
<comment type="caution">
    <text evidence="3">The sequence shown here is derived from an EMBL/GenBank/DDBJ whole genome shotgun (WGS) entry which is preliminary data.</text>
</comment>
<feature type="region of interest" description="Disordered" evidence="1">
    <location>
        <begin position="162"/>
        <end position="181"/>
    </location>
</feature>
<dbReference type="GO" id="GO:0003959">
    <property type="term" value="F:NADPH dehydrogenase activity"/>
    <property type="evidence" value="ECO:0007669"/>
    <property type="project" value="InterPro"/>
</dbReference>
<keyword evidence="4" id="KW-1185">Reference proteome</keyword>
<evidence type="ECO:0000256" key="1">
    <source>
        <dbReference type="SAM" id="MobiDB-lite"/>
    </source>
</evidence>
<dbReference type="PANTHER" id="PTHR43303:SF2">
    <property type="entry name" value="INDOLEAMINE 2,3-DIOXYGENASE PYRROLE 2,3-DIOXYGENASE (AFU_ORTHOLOGUE AFUA_5G01450"/>
    <property type="match status" value="1"/>
</dbReference>
<sequence length="461" mass="50092">MAPTNLNPSAPNIPYFTPHHLHSPGTPKELTSTTPTLFTPLQIRSVTLRNRIVVSPMCQYSSAPSGPQIGGLTDWHIATLGHYAIKGAALVFVEATAVQPNGRISPNCPGLWSDTQISGLRRVADLVKSQGALIGVQLAHAGRKSSTAAPWVSTVAGRKSKRAGEDIGGWPDEVKGPSGGPVQGWDGPFDSEKSRFWTPKALTTEEVREVVKDFARAAERSVKAGVDVIEIHAAHGYLLHQFLSPISNRRTDEYGGTFENRTRLLFEVVKAVRAVVPKDLAIFLRISATDFLEDTDLGRELGSWVVEDTIKVAKELPALGVDLLDVSSGGNSPLQQIDGMYAKSYHVKIASRIRSAVHTEGLKLLIGAAGLITDAEQARDIVQQAGGSNQVENGIQEEADAAKEMTDADDGKQPMADVILVARQFMKEPEWVLKVAWKLGVEVWWPSQFHRVLVLANQLQF</sequence>
<dbReference type="AlphaFoldDB" id="A0A9P6VKI7"/>
<name>A0A9P6VKI7_9HELO</name>
<evidence type="ECO:0000313" key="3">
    <source>
        <dbReference type="EMBL" id="KAG0649667.1"/>
    </source>
</evidence>
<dbReference type="InterPro" id="IPR044152">
    <property type="entry name" value="YqjM-like"/>
</dbReference>
<organism evidence="3 4">
    <name type="scientific">Hyphodiscus hymeniophilus</name>
    <dbReference type="NCBI Taxonomy" id="353542"/>
    <lineage>
        <taxon>Eukaryota</taxon>
        <taxon>Fungi</taxon>
        <taxon>Dikarya</taxon>
        <taxon>Ascomycota</taxon>
        <taxon>Pezizomycotina</taxon>
        <taxon>Leotiomycetes</taxon>
        <taxon>Helotiales</taxon>
        <taxon>Hyphodiscaceae</taxon>
        <taxon>Hyphodiscus</taxon>
    </lineage>
</organism>
<dbReference type="Pfam" id="PF00724">
    <property type="entry name" value="Oxidored_FMN"/>
    <property type="match status" value="1"/>
</dbReference>
<dbReference type="EMBL" id="VNKQ01000007">
    <property type="protein sequence ID" value="KAG0649667.1"/>
    <property type="molecule type" value="Genomic_DNA"/>
</dbReference>
<gene>
    <name evidence="3" type="ORF">D0Z07_3943</name>
</gene>
<dbReference type="PANTHER" id="PTHR43303">
    <property type="entry name" value="NADPH DEHYDROGENASE C23G7.10C-RELATED"/>
    <property type="match status" value="1"/>
</dbReference>
<dbReference type="Gene3D" id="3.20.20.70">
    <property type="entry name" value="Aldolase class I"/>
    <property type="match status" value="1"/>
</dbReference>
<evidence type="ECO:0000259" key="2">
    <source>
        <dbReference type="Pfam" id="PF00724"/>
    </source>
</evidence>
<dbReference type="OrthoDB" id="72788at2759"/>
<proteinExistence type="predicted"/>
<dbReference type="InterPro" id="IPR001155">
    <property type="entry name" value="OxRdtase_FMN_N"/>
</dbReference>
<feature type="domain" description="NADH:flavin oxidoreductase/NADH oxidase N-terminal" evidence="2">
    <location>
        <begin position="37"/>
        <end position="384"/>
    </location>
</feature>
<dbReference type="Proteomes" id="UP000785200">
    <property type="component" value="Unassembled WGS sequence"/>
</dbReference>
<feature type="region of interest" description="Disordered" evidence="1">
    <location>
        <begin position="1"/>
        <end position="33"/>
    </location>
</feature>
<accession>A0A9P6VKI7</accession>
<dbReference type="GO" id="GO:0010181">
    <property type="term" value="F:FMN binding"/>
    <property type="evidence" value="ECO:0007669"/>
    <property type="project" value="InterPro"/>
</dbReference>
<dbReference type="SUPFAM" id="SSF51395">
    <property type="entry name" value="FMN-linked oxidoreductases"/>
    <property type="match status" value="1"/>
</dbReference>
<dbReference type="CDD" id="cd02932">
    <property type="entry name" value="OYE_YqiM_FMN"/>
    <property type="match status" value="1"/>
</dbReference>
<dbReference type="InterPro" id="IPR013785">
    <property type="entry name" value="Aldolase_TIM"/>
</dbReference>
<evidence type="ECO:0000313" key="4">
    <source>
        <dbReference type="Proteomes" id="UP000785200"/>
    </source>
</evidence>